<sequence>MWAMAVTMMQVRVGKSQFLLSAALHAFQMHRSPRENEIKTLLPESPEVAVRWPRGMVPITRRVKMPPLNGK</sequence>
<gene>
    <name evidence="1" type="ORF">CEXT_524251</name>
</gene>
<evidence type="ECO:0000313" key="2">
    <source>
        <dbReference type="Proteomes" id="UP001054945"/>
    </source>
</evidence>
<dbReference type="EMBL" id="BPLR01010161">
    <property type="protein sequence ID" value="GIY37335.1"/>
    <property type="molecule type" value="Genomic_DNA"/>
</dbReference>
<proteinExistence type="predicted"/>
<dbReference type="Proteomes" id="UP001054945">
    <property type="component" value="Unassembled WGS sequence"/>
</dbReference>
<organism evidence="1 2">
    <name type="scientific">Caerostris extrusa</name>
    <name type="common">Bark spider</name>
    <name type="synonym">Caerostris bankana</name>
    <dbReference type="NCBI Taxonomy" id="172846"/>
    <lineage>
        <taxon>Eukaryota</taxon>
        <taxon>Metazoa</taxon>
        <taxon>Ecdysozoa</taxon>
        <taxon>Arthropoda</taxon>
        <taxon>Chelicerata</taxon>
        <taxon>Arachnida</taxon>
        <taxon>Araneae</taxon>
        <taxon>Araneomorphae</taxon>
        <taxon>Entelegynae</taxon>
        <taxon>Araneoidea</taxon>
        <taxon>Araneidae</taxon>
        <taxon>Caerostris</taxon>
    </lineage>
</organism>
<keyword evidence="2" id="KW-1185">Reference proteome</keyword>
<accession>A0AAV4STC1</accession>
<evidence type="ECO:0008006" key="3">
    <source>
        <dbReference type="Google" id="ProtNLM"/>
    </source>
</evidence>
<name>A0AAV4STC1_CAEEX</name>
<dbReference type="AlphaFoldDB" id="A0AAV4STC1"/>
<protein>
    <recommendedName>
        <fullName evidence="3">Secreted protein</fullName>
    </recommendedName>
</protein>
<comment type="caution">
    <text evidence="1">The sequence shown here is derived from an EMBL/GenBank/DDBJ whole genome shotgun (WGS) entry which is preliminary data.</text>
</comment>
<reference evidence="1 2" key="1">
    <citation type="submission" date="2021-06" db="EMBL/GenBank/DDBJ databases">
        <title>Caerostris extrusa draft genome.</title>
        <authorList>
            <person name="Kono N."/>
            <person name="Arakawa K."/>
        </authorList>
    </citation>
    <scope>NUCLEOTIDE SEQUENCE [LARGE SCALE GENOMIC DNA]</scope>
</reference>
<evidence type="ECO:0000313" key="1">
    <source>
        <dbReference type="EMBL" id="GIY37335.1"/>
    </source>
</evidence>